<accession>A0A2S7Z8A3</accession>
<keyword evidence="2" id="KW-1185">Reference proteome</keyword>
<sequence length="106" mass="12251">MVTDTVLDFYESINFEIIDIDGYDTLFTELLEDGTYATVSDDDGYMPEDLNTPVVFNVYDDNDSFQWSVTLDSSHQLQELLQNADSTETFLATLENIREEHIEQHQ</sequence>
<evidence type="ECO:0000313" key="1">
    <source>
        <dbReference type="EMBL" id="PQL19516.1"/>
    </source>
</evidence>
<proteinExistence type="predicted"/>
<dbReference type="RefSeq" id="WP_105091384.1">
    <property type="nucleotide sequence ID" value="NZ_PPDB01000007.1"/>
</dbReference>
<dbReference type="AlphaFoldDB" id="A0A2S7Z8A3"/>
<comment type="caution">
    <text evidence="1">The sequence shown here is derived from an EMBL/GenBank/DDBJ whole genome shotgun (WGS) entry which is preliminary data.</text>
</comment>
<dbReference type="OrthoDB" id="1629405at2"/>
<name>A0A2S7Z8A3_9FIRM</name>
<dbReference type="EMBL" id="PPDB01000007">
    <property type="protein sequence ID" value="PQL19516.1"/>
    <property type="molecule type" value="Genomic_DNA"/>
</dbReference>
<gene>
    <name evidence="1" type="ORF">VEHSUH05_09165</name>
</gene>
<evidence type="ECO:0000313" key="2">
    <source>
        <dbReference type="Proteomes" id="UP000237916"/>
    </source>
</evidence>
<reference evidence="1 2" key="1">
    <citation type="submission" date="2018-01" db="EMBL/GenBank/DDBJ databases">
        <title>Draft genome sequences of clinical isolates and type strains of oral Veillonella including Veillonella infantum sp., nov.</title>
        <authorList>
            <person name="Mashima I."/>
            <person name="Liao Y.-C."/>
            <person name="Sabharwal A."/>
            <person name="Haase E.M."/>
            <person name="Nakazawa F."/>
            <person name="Scannapieco F.A."/>
        </authorList>
    </citation>
    <scope>NUCLEOTIDE SEQUENCE [LARGE SCALE GENOMIC DNA]</scope>
    <source>
        <strain evidence="1 2">JCM 15641</strain>
    </source>
</reference>
<protein>
    <submittedName>
        <fullName evidence="1">Uncharacterized protein</fullName>
    </submittedName>
</protein>
<organism evidence="1 2">
    <name type="scientific">Veillonella denticariosi JCM 15641</name>
    <dbReference type="NCBI Taxonomy" id="1298594"/>
    <lineage>
        <taxon>Bacteria</taxon>
        <taxon>Bacillati</taxon>
        <taxon>Bacillota</taxon>
        <taxon>Negativicutes</taxon>
        <taxon>Veillonellales</taxon>
        <taxon>Veillonellaceae</taxon>
        <taxon>Veillonella</taxon>
    </lineage>
</organism>
<dbReference type="Proteomes" id="UP000237916">
    <property type="component" value="Unassembled WGS sequence"/>
</dbReference>